<name>A0A5B2WTV4_9PSEU</name>
<feature type="compositionally biased region" description="Low complexity" evidence="1">
    <location>
        <begin position="101"/>
        <end position="113"/>
    </location>
</feature>
<comment type="caution">
    <text evidence="3">The sequence shown here is derived from an EMBL/GenBank/DDBJ whole genome shotgun (WGS) entry which is preliminary data.</text>
</comment>
<evidence type="ECO:0000256" key="1">
    <source>
        <dbReference type="SAM" id="MobiDB-lite"/>
    </source>
</evidence>
<dbReference type="AlphaFoldDB" id="A0A5B2WTV4"/>
<keyword evidence="2" id="KW-0812">Transmembrane</keyword>
<organism evidence="3 4">
    <name type="scientific">Solihabitans fulvus</name>
    <dbReference type="NCBI Taxonomy" id="1892852"/>
    <lineage>
        <taxon>Bacteria</taxon>
        <taxon>Bacillati</taxon>
        <taxon>Actinomycetota</taxon>
        <taxon>Actinomycetes</taxon>
        <taxon>Pseudonocardiales</taxon>
        <taxon>Pseudonocardiaceae</taxon>
        <taxon>Solihabitans</taxon>
    </lineage>
</organism>
<keyword evidence="2" id="KW-1133">Transmembrane helix</keyword>
<accession>A0A5B2WTV4</accession>
<reference evidence="3 4" key="2">
    <citation type="submission" date="2019-09" db="EMBL/GenBank/DDBJ databases">
        <authorList>
            <person name="Jin C."/>
        </authorList>
    </citation>
    <scope>NUCLEOTIDE SEQUENCE [LARGE SCALE GENOMIC DNA]</scope>
    <source>
        <strain evidence="3 4">AN110305</strain>
    </source>
</reference>
<keyword evidence="4" id="KW-1185">Reference proteome</keyword>
<evidence type="ECO:0000313" key="3">
    <source>
        <dbReference type="EMBL" id="KAA2254290.1"/>
    </source>
</evidence>
<feature type="region of interest" description="Disordered" evidence="1">
    <location>
        <begin position="79"/>
        <end position="120"/>
    </location>
</feature>
<feature type="compositionally biased region" description="Pro residues" evidence="1">
    <location>
        <begin position="87"/>
        <end position="100"/>
    </location>
</feature>
<reference evidence="3 4" key="1">
    <citation type="submission" date="2019-09" db="EMBL/GenBank/DDBJ databases">
        <title>Goodfellowia gen. nov., a new genus of the Pseudonocardineae related to Actinoalloteichus, containing Goodfellowia coeruleoviolacea gen. nov., comb. nov. gen. nov., comb. nov.</title>
        <authorList>
            <person name="Labeda D."/>
        </authorList>
    </citation>
    <scope>NUCLEOTIDE SEQUENCE [LARGE SCALE GENOMIC DNA]</scope>
    <source>
        <strain evidence="3 4">AN110305</strain>
    </source>
</reference>
<evidence type="ECO:0000256" key="2">
    <source>
        <dbReference type="SAM" id="Phobius"/>
    </source>
</evidence>
<dbReference type="RefSeq" id="WP_149853342.1">
    <property type="nucleotide sequence ID" value="NZ_VUOB01000062.1"/>
</dbReference>
<feature type="transmembrane region" description="Helical" evidence="2">
    <location>
        <begin position="156"/>
        <end position="178"/>
    </location>
</feature>
<sequence>MTPEQDRMLRSIHDALLVSGSGSTPRNTTFADAVEQLWTLLERMPNTVWDKKYPKLDDDDVVNPAWAWLVGANMGAWSAAGGATPHPSTPPTPQPGPATPTAPTTPTTQTAPPNAEPKGPVTDYAVSVVRTVVPSLWGALIGLLVAIGLLPTSWSAQAVTLGTAVLVPFFVSLVYAVARWLEGRSWFPTWASTLLLGSAKRPSYAGTGGVRDARAG</sequence>
<dbReference type="Proteomes" id="UP000323454">
    <property type="component" value="Unassembled WGS sequence"/>
</dbReference>
<dbReference type="OrthoDB" id="5150008at2"/>
<dbReference type="EMBL" id="VUOB01000062">
    <property type="protein sequence ID" value="KAA2254290.1"/>
    <property type="molecule type" value="Genomic_DNA"/>
</dbReference>
<protein>
    <submittedName>
        <fullName evidence="3">Uncharacterized protein</fullName>
    </submittedName>
</protein>
<evidence type="ECO:0000313" key="4">
    <source>
        <dbReference type="Proteomes" id="UP000323454"/>
    </source>
</evidence>
<feature type="transmembrane region" description="Helical" evidence="2">
    <location>
        <begin position="128"/>
        <end position="150"/>
    </location>
</feature>
<keyword evidence="2" id="KW-0472">Membrane</keyword>
<gene>
    <name evidence="3" type="ORF">F0L68_30665</name>
</gene>
<proteinExistence type="predicted"/>